<evidence type="ECO:0000259" key="8">
    <source>
        <dbReference type="PROSITE" id="PS50127"/>
    </source>
</evidence>
<evidence type="ECO:0000256" key="3">
    <source>
        <dbReference type="ARBA" id="ARBA00022741"/>
    </source>
</evidence>
<dbReference type="InterPro" id="IPR050113">
    <property type="entry name" value="Ub_conjugating_enzyme"/>
</dbReference>
<dbReference type="SUPFAM" id="SSF54495">
    <property type="entry name" value="UBC-like"/>
    <property type="match status" value="1"/>
</dbReference>
<dbReference type="AlphaFoldDB" id="A0AAV9IY98"/>
<evidence type="ECO:0000256" key="6">
    <source>
        <dbReference type="PROSITE-ProRule" id="PRU10133"/>
    </source>
</evidence>
<dbReference type="SMART" id="SM00212">
    <property type="entry name" value="UBCc"/>
    <property type="match status" value="1"/>
</dbReference>
<proteinExistence type="inferred from homology"/>
<name>A0AAV9IY98_CYACA</name>
<feature type="domain" description="UBC core" evidence="8">
    <location>
        <begin position="9"/>
        <end position="170"/>
    </location>
</feature>
<evidence type="ECO:0000256" key="2">
    <source>
        <dbReference type="ARBA" id="ARBA00022679"/>
    </source>
</evidence>
<feature type="active site" description="Glycyl thioester intermediate" evidence="6">
    <location>
        <position position="104"/>
    </location>
</feature>
<dbReference type="Proteomes" id="UP001301350">
    <property type="component" value="Unassembled WGS sequence"/>
</dbReference>
<dbReference type="EMBL" id="JANCYW010000011">
    <property type="protein sequence ID" value="KAK4537079.1"/>
    <property type="molecule type" value="Genomic_DNA"/>
</dbReference>
<keyword evidence="10" id="KW-1185">Reference proteome</keyword>
<comment type="caution">
    <text evidence="9">The sequence shown here is derived from an EMBL/GenBank/DDBJ whole genome shotgun (WGS) entry which is preliminary data.</text>
</comment>
<dbReference type="PROSITE" id="PS50127">
    <property type="entry name" value="UBC_2"/>
    <property type="match status" value="1"/>
</dbReference>
<protein>
    <recommendedName>
        <fullName evidence="1">E2 ubiquitin-conjugating enzyme</fullName>
        <ecNumber evidence="1">2.3.2.23</ecNumber>
    </recommendedName>
</protein>
<dbReference type="InterPro" id="IPR000608">
    <property type="entry name" value="UBC"/>
</dbReference>
<dbReference type="InterPro" id="IPR016135">
    <property type="entry name" value="UBQ-conjugating_enzyme/RWD"/>
</dbReference>
<dbReference type="Gene3D" id="3.10.110.10">
    <property type="entry name" value="Ubiquitin Conjugating Enzyme"/>
    <property type="match status" value="1"/>
</dbReference>
<dbReference type="GO" id="GO:0005524">
    <property type="term" value="F:ATP binding"/>
    <property type="evidence" value="ECO:0007669"/>
    <property type="project" value="UniProtKB-UniRule"/>
</dbReference>
<gene>
    <name evidence="9" type="ORF">CDCA_CDCA11G3104</name>
</gene>
<keyword evidence="3 7" id="KW-0547">Nucleotide-binding</keyword>
<dbReference type="CDD" id="cd23805">
    <property type="entry name" value="UBCc_UBE2T"/>
    <property type="match status" value="1"/>
</dbReference>
<comment type="similarity">
    <text evidence="7">Belongs to the ubiquitin-conjugating enzyme family.</text>
</comment>
<reference evidence="9 10" key="1">
    <citation type="submission" date="2022-07" db="EMBL/GenBank/DDBJ databases">
        <title>Genome-wide signatures of adaptation to extreme environments.</title>
        <authorList>
            <person name="Cho C.H."/>
            <person name="Yoon H.S."/>
        </authorList>
    </citation>
    <scope>NUCLEOTIDE SEQUENCE [LARGE SCALE GENOMIC DNA]</scope>
    <source>
        <strain evidence="9 10">DBV 063 E5</strain>
    </source>
</reference>
<evidence type="ECO:0000256" key="4">
    <source>
        <dbReference type="ARBA" id="ARBA00022786"/>
    </source>
</evidence>
<accession>A0AAV9IY98</accession>
<keyword evidence="4 7" id="KW-0833">Ubl conjugation pathway</keyword>
<dbReference type="GO" id="GO:0061631">
    <property type="term" value="F:ubiquitin conjugating enzyme activity"/>
    <property type="evidence" value="ECO:0007669"/>
    <property type="project" value="UniProtKB-EC"/>
</dbReference>
<keyword evidence="5 7" id="KW-0067">ATP-binding</keyword>
<evidence type="ECO:0000256" key="1">
    <source>
        <dbReference type="ARBA" id="ARBA00012486"/>
    </source>
</evidence>
<sequence>MNTGSVEQIRVKRLAREMESLQRSPPPYVSVWLACSDGGNEAEHGACQLDRWEAAIRGAPGTPYEGGVFRLEVQVPPRYPFEPPQVRFRTPIYHPNIDASGRICLDALSMPPRGAWRPSANLGTVLAAVQQLMGEPNADDGLVAEISEEYRRNRVQFERTAREWTRQHALGA</sequence>
<dbReference type="EC" id="2.3.2.23" evidence="1"/>
<dbReference type="FunFam" id="3.10.110.10:FF:000041">
    <property type="entry name" value="Ubiquitin-conjugating enzyme E2 T"/>
    <property type="match status" value="1"/>
</dbReference>
<dbReference type="Pfam" id="PF00179">
    <property type="entry name" value="UQ_con"/>
    <property type="match status" value="1"/>
</dbReference>
<keyword evidence="2" id="KW-0808">Transferase</keyword>
<dbReference type="PROSITE" id="PS00183">
    <property type="entry name" value="UBC_1"/>
    <property type="match status" value="1"/>
</dbReference>
<evidence type="ECO:0000313" key="10">
    <source>
        <dbReference type="Proteomes" id="UP001301350"/>
    </source>
</evidence>
<organism evidence="9 10">
    <name type="scientific">Cyanidium caldarium</name>
    <name type="common">Red alga</name>
    <dbReference type="NCBI Taxonomy" id="2771"/>
    <lineage>
        <taxon>Eukaryota</taxon>
        <taxon>Rhodophyta</taxon>
        <taxon>Bangiophyceae</taxon>
        <taxon>Cyanidiales</taxon>
        <taxon>Cyanidiaceae</taxon>
        <taxon>Cyanidium</taxon>
    </lineage>
</organism>
<dbReference type="InterPro" id="IPR023313">
    <property type="entry name" value="UBQ-conjugating_AS"/>
</dbReference>
<evidence type="ECO:0000313" key="9">
    <source>
        <dbReference type="EMBL" id="KAK4537079.1"/>
    </source>
</evidence>
<dbReference type="PANTHER" id="PTHR24067">
    <property type="entry name" value="UBIQUITIN-CONJUGATING ENZYME E2"/>
    <property type="match status" value="1"/>
</dbReference>
<evidence type="ECO:0000256" key="7">
    <source>
        <dbReference type="RuleBase" id="RU362109"/>
    </source>
</evidence>
<evidence type="ECO:0000256" key="5">
    <source>
        <dbReference type="ARBA" id="ARBA00022840"/>
    </source>
</evidence>